<keyword evidence="2" id="KW-1185">Reference proteome</keyword>
<dbReference type="Proteomes" id="UP001607302">
    <property type="component" value="Unassembled WGS sequence"/>
</dbReference>
<accession>A0ABD2AC88</accession>
<gene>
    <name evidence="1" type="ORF">V1478_012095</name>
</gene>
<evidence type="ECO:0000313" key="1">
    <source>
        <dbReference type="EMBL" id="KAL2718219.1"/>
    </source>
</evidence>
<comment type="caution">
    <text evidence="1">The sequence shown here is derived from an EMBL/GenBank/DDBJ whole genome shotgun (WGS) entry which is preliminary data.</text>
</comment>
<sequence>MGPRPLVSPSLRFIFHPSDSAKSFRRIQRIIPRRRSECKYIVSDDENRRDEAPIILLFMYLERPFPTESSTSQGMISLWNYWLGLDVSGYNWDYDGADGIVVFIRPQEMTNSH</sequence>
<evidence type="ECO:0000313" key="2">
    <source>
        <dbReference type="Proteomes" id="UP001607302"/>
    </source>
</evidence>
<feature type="non-terminal residue" evidence="1">
    <location>
        <position position="113"/>
    </location>
</feature>
<organism evidence="1 2">
    <name type="scientific">Vespula squamosa</name>
    <name type="common">Southern yellow jacket</name>
    <name type="synonym">Wasp</name>
    <dbReference type="NCBI Taxonomy" id="30214"/>
    <lineage>
        <taxon>Eukaryota</taxon>
        <taxon>Metazoa</taxon>
        <taxon>Ecdysozoa</taxon>
        <taxon>Arthropoda</taxon>
        <taxon>Hexapoda</taxon>
        <taxon>Insecta</taxon>
        <taxon>Pterygota</taxon>
        <taxon>Neoptera</taxon>
        <taxon>Endopterygota</taxon>
        <taxon>Hymenoptera</taxon>
        <taxon>Apocrita</taxon>
        <taxon>Aculeata</taxon>
        <taxon>Vespoidea</taxon>
        <taxon>Vespidae</taxon>
        <taxon>Vespinae</taxon>
        <taxon>Vespula</taxon>
    </lineage>
</organism>
<reference evidence="1 2" key="1">
    <citation type="journal article" date="2024" name="Ann. Entomol. Soc. Am.">
        <title>Genomic analyses of the southern and eastern yellowjacket wasps (Hymenoptera: Vespidae) reveal evolutionary signatures of social life.</title>
        <authorList>
            <person name="Catto M.A."/>
            <person name="Caine P.B."/>
            <person name="Orr S.E."/>
            <person name="Hunt B.G."/>
            <person name="Goodisman M.A.D."/>
        </authorList>
    </citation>
    <scope>NUCLEOTIDE SEQUENCE [LARGE SCALE GENOMIC DNA]</scope>
    <source>
        <strain evidence="1">233</strain>
        <tissue evidence="1">Head and thorax</tissue>
    </source>
</reference>
<protein>
    <submittedName>
        <fullName evidence="1">Uncharacterized protein</fullName>
    </submittedName>
</protein>
<name>A0ABD2AC88_VESSQ</name>
<dbReference type="AlphaFoldDB" id="A0ABD2AC88"/>
<proteinExistence type="predicted"/>
<dbReference type="EMBL" id="JAUDFV010000152">
    <property type="protein sequence ID" value="KAL2718219.1"/>
    <property type="molecule type" value="Genomic_DNA"/>
</dbReference>